<dbReference type="OrthoDB" id="5476657at2"/>
<dbReference type="InterPro" id="IPR039426">
    <property type="entry name" value="TonB-dep_rcpt-like"/>
</dbReference>
<evidence type="ECO:0000313" key="13">
    <source>
        <dbReference type="EMBL" id="ACT59173.1"/>
    </source>
</evidence>
<dbReference type="AlphaFoldDB" id="C6XJ78"/>
<feature type="domain" description="TonB-dependent receptor plug" evidence="12">
    <location>
        <begin position="62"/>
        <end position="170"/>
    </location>
</feature>
<evidence type="ECO:0000256" key="10">
    <source>
        <dbReference type="SAM" id="SignalP"/>
    </source>
</evidence>
<evidence type="ECO:0000313" key="14">
    <source>
        <dbReference type="Proteomes" id="UP000002745"/>
    </source>
</evidence>
<keyword evidence="14" id="KW-1185">Reference proteome</keyword>
<dbReference type="InterPro" id="IPR012910">
    <property type="entry name" value="Plug_dom"/>
</dbReference>
<dbReference type="InterPro" id="IPR000531">
    <property type="entry name" value="Beta-barrel_TonB"/>
</dbReference>
<protein>
    <submittedName>
        <fullName evidence="13">TonB-dependent receptor</fullName>
    </submittedName>
</protein>
<evidence type="ECO:0000259" key="12">
    <source>
        <dbReference type="Pfam" id="PF07715"/>
    </source>
</evidence>
<dbReference type="GO" id="GO:0009279">
    <property type="term" value="C:cell outer membrane"/>
    <property type="evidence" value="ECO:0007669"/>
    <property type="project" value="UniProtKB-SubCell"/>
</dbReference>
<evidence type="ECO:0000256" key="7">
    <source>
        <dbReference type="ARBA" id="ARBA00023237"/>
    </source>
</evidence>
<name>C6XJ78_HIRBI</name>
<dbReference type="PANTHER" id="PTHR40980">
    <property type="entry name" value="PLUG DOMAIN-CONTAINING PROTEIN"/>
    <property type="match status" value="1"/>
</dbReference>
<dbReference type="Gene3D" id="2.40.170.20">
    <property type="entry name" value="TonB-dependent receptor, beta-barrel domain"/>
    <property type="match status" value="1"/>
</dbReference>
<dbReference type="InterPro" id="IPR037066">
    <property type="entry name" value="Plug_dom_sf"/>
</dbReference>
<comment type="similarity">
    <text evidence="8 9">Belongs to the TonB-dependent receptor family.</text>
</comment>
<dbReference type="PROSITE" id="PS52016">
    <property type="entry name" value="TONB_DEPENDENT_REC_3"/>
    <property type="match status" value="1"/>
</dbReference>
<accession>C6XJ78</accession>
<dbReference type="PANTHER" id="PTHR40980:SF4">
    <property type="entry name" value="TONB-DEPENDENT RECEPTOR-LIKE BETA-BARREL DOMAIN-CONTAINING PROTEIN"/>
    <property type="match status" value="1"/>
</dbReference>
<evidence type="ECO:0000256" key="9">
    <source>
        <dbReference type="RuleBase" id="RU003357"/>
    </source>
</evidence>
<evidence type="ECO:0000259" key="11">
    <source>
        <dbReference type="Pfam" id="PF00593"/>
    </source>
</evidence>
<dbReference type="NCBIfam" id="TIGR01782">
    <property type="entry name" value="TonB-Xanth-Caul"/>
    <property type="match status" value="1"/>
</dbReference>
<dbReference type="HOGENOM" id="CLU_006935_2_0_5"/>
<dbReference type="InterPro" id="IPR010104">
    <property type="entry name" value="TonB_rcpt_bac"/>
</dbReference>
<evidence type="ECO:0000256" key="5">
    <source>
        <dbReference type="ARBA" id="ARBA00023077"/>
    </source>
</evidence>
<keyword evidence="10" id="KW-0732">Signal</keyword>
<keyword evidence="13" id="KW-0675">Receptor</keyword>
<dbReference type="eggNOG" id="COG4771">
    <property type="taxonomic scope" value="Bacteria"/>
</dbReference>
<reference evidence="14" key="1">
    <citation type="journal article" date="2011" name="J. Bacteriol.">
        <title>Genome sequences of eight morphologically diverse alphaproteobacteria.</title>
        <authorList>
            <consortium name="US DOE Joint Genome Institute"/>
            <person name="Brown P.J."/>
            <person name="Kysela D.T."/>
            <person name="Buechlein A."/>
            <person name="Hemmerich C."/>
            <person name="Brun Y.V."/>
        </authorList>
    </citation>
    <scope>NUCLEOTIDE SEQUENCE [LARGE SCALE GENOMIC DNA]</scope>
    <source>
        <strain evidence="14">ATCC 49814 / DSM 5838 / IFAM 1418</strain>
    </source>
</reference>
<evidence type="ECO:0000256" key="1">
    <source>
        <dbReference type="ARBA" id="ARBA00004571"/>
    </source>
</evidence>
<dbReference type="SUPFAM" id="SSF56935">
    <property type="entry name" value="Porins"/>
    <property type="match status" value="1"/>
</dbReference>
<dbReference type="Pfam" id="PF07715">
    <property type="entry name" value="Plug"/>
    <property type="match status" value="1"/>
</dbReference>
<feature type="chain" id="PRO_5002971336" evidence="10">
    <location>
        <begin position="31"/>
        <end position="890"/>
    </location>
</feature>
<sequence length="890" mass="97133">MSKKNLVLKTALIKTSILALSTAFTLPAFAQESVQSTEDETSMMDTIVIEGSLLSRKQGIMDKRDASQIIEALSADELGQLPDKNVGESLNRLAGVSMLVEKGEGRYVQIRGINPSLNNVTINGANLGSPEVEGGGRQAPLDIIAGGVLGAVQVIKAPTPDMDAQGIGGTVNVETKSPFDREENFYGYANVRYGFEEIEPQDNAYGGTNPYGLDATLAGKTDDKKFGWLIAGSLSDREYIAPGFYQDDWAKYDADAATNSVGGYAPEAVKNNYYVIGRKRLNLNGVLEFRPTDNSKYFARGFYATWEEFQHRNRYAEVFDNDIVFTSAESGTSGENAIQANIRLEKPEKEVFTFAIGGENIVDALTIDYEVNSGSNSLEEPYSYWEWETGEDFGPNTFTINGDGLVTITPDAGTPDRQDPSFINFDRARFQNSSMEEDTLAAQFNVTWDMNDQTQIKTGMKYRSTEREWDYSLTRYDGGASDLNLGSSDSFTNGAFTNCIESGCRPNILMDIDAMNAFIADPNNAEFFELNEGNNFSSEFASDYGITENVLAGYVMGSHDFGGVELIGGVRVEATDIDSSGYLFVDGNAQEVEDGGDYVNILPALLANWDVTDSLKVRGSVTRALGRPEFDQIAPRSSFSDEAGQGSLNIGNPNLEARVSWNYDASIEWYPNELTLLSASVFIKDISNDIVGLSEKYNGVSEINAALAARGLTGAIDVDGLGLEELNVSTTQNAGSSELKGLELIAQTQFDDFLPASLAGFGASVSATFLDGETEVNGETLPLLNQAERSYAFSAFYQNHGIDASISYAYNDSFATDINLSDSDFNLDQGEFGRWDAKASYEVMENFKVFVEGVNLNDEPTTEFQGRSELRNTEAEYVGRTVYVGLSYGF</sequence>
<dbReference type="eggNOG" id="COG1629">
    <property type="taxonomic scope" value="Bacteria"/>
</dbReference>
<organism evidence="13 14">
    <name type="scientific">Hirschia baltica (strain ATCC 49814 / DSM 5838 / IFAM 1418)</name>
    <dbReference type="NCBI Taxonomy" id="582402"/>
    <lineage>
        <taxon>Bacteria</taxon>
        <taxon>Pseudomonadati</taxon>
        <taxon>Pseudomonadota</taxon>
        <taxon>Alphaproteobacteria</taxon>
        <taxon>Hyphomonadales</taxon>
        <taxon>Hyphomonadaceae</taxon>
        <taxon>Hirschia</taxon>
    </lineage>
</organism>
<evidence type="ECO:0000256" key="2">
    <source>
        <dbReference type="ARBA" id="ARBA00022448"/>
    </source>
</evidence>
<dbReference type="Proteomes" id="UP000002745">
    <property type="component" value="Chromosome"/>
</dbReference>
<evidence type="ECO:0000256" key="8">
    <source>
        <dbReference type="PROSITE-ProRule" id="PRU01360"/>
    </source>
</evidence>
<proteinExistence type="inferred from homology"/>
<keyword evidence="6 8" id="KW-0472">Membrane</keyword>
<dbReference type="EMBL" id="CP001678">
    <property type="protein sequence ID" value="ACT59173.1"/>
    <property type="molecule type" value="Genomic_DNA"/>
</dbReference>
<evidence type="ECO:0000256" key="6">
    <source>
        <dbReference type="ARBA" id="ARBA00023136"/>
    </source>
</evidence>
<keyword evidence="5 9" id="KW-0798">TonB box</keyword>
<comment type="subcellular location">
    <subcellularLocation>
        <location evidence="1 8">Cell outer membrane</location>
        <topology evidence="1 8">Multi-pass membrane protein</topology>
    </subcellularLocation>
</comment>
<dbReference type="Gene3D" id="2.170.130.10">
    <property type="entry name" value="TonB-dependent receptor, plug domain"/>
    <property type="match status" value="1"/>
</dbReference>
<keyword evidence="3 8" id="KW-1134">Transmembrane beta strand</keyword>
<feature type="domain" description="TonB-dependent receptor-like beta-barrel" evidence="11">
    <location>
        <begin position="373"/>
        <end position="856"/>
    </location>
</feature>
<feature type="signal peptide" evidence="10">
    <location>
        <begin position="1"/>
        <end position="30"/>
    </location>
</feature>
<dbReference type="KEGG" id="hba:Hbal_1484"/>
<keyword evidence="7 8" id="KW-0998">Cell outer membrane</keyword>
<keyword evidence="2 8" id="KW-0813">Transport</keyword>
<evidence type="ECO:0000256" key="3">
    <source>
        <dbReference type="ARBA" id="ARBA00022452"/>
    </source>
</evidence>
<keyword evidence="4 8" id="KW-0812">Transmembrane</keyword>
<dbReference type="STRING" id="582402.Hbal_1484"/>
<dbReference type="Pfam" id="PF00593">
    <property type="entry name" value="TonB_dep_Rec_b-barrel"/>
    <property type="match status" value="1"/>
</dbReference>
<dbReference type="InterPro" id="IPR036942">
    <property type="entry name" value="Beta-barrel_TonB_sf"/>
</dbReference>
<gene>
    <name evidence="13" type="ordered locus">Hbal_1484</name>
</gene>
<dbReference type="RefSeq" id="WP_015827323.1">
    <property type="nucleotide sequence ID" value="NC_012982.1"/>
</dbReference>
<evidence type="ECO:0000256" key="4">
    <source>
        <dbReference type="ARBA" id="ARBA00022692"/>
    </source>
</evidence>